<comment type="caution">
    <text evidence="2">The sequence shown here is derived from an EMBL/GenBank/DDBJ whole genome shotgun (WGS) entry which is preliminary data.</text>
</comment>
<evidence type="ECO:0000313" key="3">
    <source>
        <dbReference type="EMBL" id="GMN24712.1"/>
    </source>
</evidence>
<dbReference type="PANTHER" id="PTHR43056:SF5">
    <property type="entry name" value="PEPTIDASE S9 PROLYL OLIGOPEPTIDASE CATALYTIC DOMAIN-CONTAINING PROTEIN"/>
    <property type="match status" value="1"/>
</dbReference>
<dbReference type="InterPro" id="IPR050585">
    <property type="entry name" value="Xaa-Pro_dipeptidyl-ppase/CocE"/>
</dbReference>
<evidence type="ECO:0000256" key="1">
    <source>
        <dbReference type="SAM" id="MobiDB-lite"/>
    </source>
</evidence>
<protein>
    <submittedName>
        <fullName evidence="2">Uncharacterized protein</fullName>
    </submittedName>
</protein>
<proteinExistence type="predicted"/>
<accession>A0AA87ZEB9</accession>
<reference evidence="2" key="1">
    <citation type="submission" date="2023-07" db="EMBL/GenBank/DDBJ databases">
        <title>draft genome sequence of fig (Ficus carica).</title>
        <authorList>
            <person name="Takahashi T."/>
            <person name="Nishimura K."/>
        </authorList>
    </citation>
    <scope>NUCLEOTIDE SEQUENCE</scope>
</reference>
<evidence type="ECO:0000313" key="4">
    <source>
        <dbReference type="Proteomes" id="UP001187192"/>
    </source>
</evidence>
<sequence length="287" mass="31579">MALSSIGGRITRLSATYHPSYSSTLLCLNRINPRLTWVVSTQNHHHNQSSKRIMATSSASPEVAANQERTTAPYGSWRSPITADVVAGASKSLEGTAVDPHGRLIWLESRPNEAGRAVLVREAEKPGDEAVDITPKDFAVRTVAQEYGGGAFTVSGDTVVLFPNHSPQIMVDQYDHIYLLLCVDRRQSSTNATTEIVAVTLGGDNIQEPEVLVRGNDFYAFPRIDAKGERIAWIEWSHPNMPWDKTELWVGYISDNGEIYKRICIAGFDPAVVESPTEPKWSSSGNL</sequence>
<dbReference type="PANTHER" id="PTHR43056">
    <property type="entry name" value="PEPTIDASE S9 PROLYL OLIGOPEPTIDASE"/>
    <property type="match status" value="1"/>
</dbReference>
<evidence type="ECO:0000313" key="2">
    <source>
        <dbReference type="EMBL" id="GMN24658.1"/>
    </source>
</evidence>
<dbReference type="Proteomes" id="UP001187192">
    <property type="component" value="Unassembled WGS sequence"/>
</dbReference>
<dbReference type="EMBL" id="BTGU01001514">
    <property type="protein sequence ID" value="GMN24658.1"/>
    <property type="molecule type" value="Genomic_DNA"/>
</dbReference>
<name>A0AA87ZEB9_FICCA</name>
<organism evidence="2 4">
    <name type="scientific">Ficus carica</name>
    <name type="common">Common fig</name>
    <dbReference type="NCBI Taxonomy" id="3494"/>
    <lineage>
        <taxon>Eukaryota</taxon>
        <taxon>Viridiplantae</taxon>
        <taxon>Streptophyta</taxon>
        <taxon>Embryophyta</taxon>
        <taxon>Tracheophyta</taxon>
        <taxon>Spermatophyta</taxon>
        <taxon>Magnoliopsida</taxon>
        <taxon>eudicotyledons</taxon>
        <taxon>Gunneridae</taxon>
        <taxon>Pentapetalae</taxon>
        <taxon>rosids</taxon>
        <taxon>fabids</taxon>
        <taxon>Rosales</taxon>
        <taxon>Moraceae</taxon>
        <taxon>Ficeae</taxon>
        <taxon>Ficus</taxon>
    </lineage>
</organism>
<dbReference type="EMBL" id="BTGU01001516">
    <property type="protein sequence ID" value="GMN24712.1"/>
    <property type="molecule type" value="Genomic_DNA"/>
</dbReference>
<dbReference type="AlphaFoldDB" id="A0AA87ZEB9"/>
<feature type="region of interest" description="Disordered" evidence="1">
    <location>
        <begin position="47"/>
        <end position="74"/>
    </location>
</feature>
<gene>
    <name evidence="2" type="ORF">TIFTF001_040593</name>
    <name evidence="3" type="ORF">TIFTF001_040602</name>
</gene>
<keyword evidence="4" id="KW-1185">Reference proteome</keyword>